<evidence type="ECO:0000313" key="2">
    <source>
        <dbReference type="Proteomes" id="UP001145114"/>
    </source>
</evidence>
<organism evidence="1 2">
    <name type="scientific">Spiromyces aspiralis</name>
    <dbReference type="NCBI Taxonomy" id="68401"/>
    <lineage>
        <taxon>Eukaryota</taxon>
        <taxon>Fungi</taxon>
        <taxon>Fungi incertae sedis</taxon>
        <taxon>Zoopagomycota</taxon>
        <taxon>Kickxellomycotina</taxon>
        <taxon>Kickxellomycetes</taxon>
        <taxon>Kickxellales</taxon>
        <taxon>Kickxellaceae</taxon>
        <taxon>Spiromyces</taxon>
    </lineage>
</organism>
<reference evidence="1" key="1">
    <citation type="submission" date="2022-06" db="EMBL/GenBank/DDBJ databases">
        <title>Phylogenomic reconstructions and comparative analyses of Kickxellomycotina fungi.</title>
        <authorList>
            <person name="Reynolds N.K."/>
            <person name="Stajich J.E."/>
            <person name="Barry K."/>
            <person name="Grigoriev I.V."/>
            <person name="Crous P."/>
            <person name="Smith M.E."/>
        </authorList>
    </citation>
    <scope>NUCLEOTIDE SEQUENCE</scope>
    <source>
        <strain evidence="1">RSA 2271</strain>
    </source>
</reference>
<dbReference type="Proteomes" id="UP001145114">
    <property type="component" value="Unassembled WGS sequence"/>
</dbReference>
<protein>
    <submittedName>
        <fullName evidence="1">Uncharacterized protein</fullName>
    </submittedName>
</protein>
<accession>A0ACC1HG89</accession>
<dbReference type="EMBL" id="JAMZIH010005288">
    <property type="protein sequence ID" value="KAJ1675472.1"/>
    <property type="molecule type" value="Genomic_DNA"/>
</dbReference>
<keyword evidence="2" id="KW-1185">Reference proteome</keyword>
<evidence type="ECO:0000313" key="1">
    <source>
        <dbReference type="EMBL" id="KAJ1675472.1"/>
    </source>
</evidence>
<proteinExistence type="predicted"/>
<name>A0ACC1HG89_9FUNG</name>
<comment type="caution">
    <text evidence="1">The sequence shown here is derived from an EMBL/GenBank/DDBJ whole genome shotgun (WGS) entry which is preliminary data.</text>
</comment>
<sequence>MSAPGEGVLECYQIGGRIRQISNFSYPLRLVNPQCSPLLPKATAEEGREGVNGRCHNHPHYYYPSVNYMLTYGGGLVHGDHIRLRVKVGPQVALLMLTQGSTKVFPKREGRLPSTLVSPLSRLDPTQTYQTIIVDVAPGALLCLLPDPVTCFGQAQYHQRQRVHLQDPATSALVMLDWFTSGRADRGEHWDFDVYSSVNVITIPRNSELSAGSAGRRRSEIVVRDALLLNRNSPLTSFKARLRGYKVIGYLVVLGASLEYVANRFRQLHEQVKVRPFTVTEHHHHHQQRQHGQPTSGPDHDNAGGGDDDFKRVVWSVSEIREFGTSGVAVRFAGSSTDLLKRWLKSHLLSLRELIGDSAFDMFYYN</sequence>
<gene>
    <name evidence="1" type="ORF">EV182_001196</name>
</gene>